<dbReference type="InterPro" id="IPR017972">
    <property type="entry name" value="Cyt_P450_CS"/>
</dbReference>
<dbReference type="PRINTS" id="PR00385">
    <property type="entry name" value="P450"/>
</dbReference>
<dbReference type="RefSeq" id="XP_069308320.1">
    <property type="nucleotide sequence ID" value="XM_069450536.1"/>
</dbReference>
<sequence>MPLLSEAFLNAKPSSVFLLYILIPLVAYYLIWIVYTRTLHPLATVPGPFWPSVSRTWLMWHHHKGDIDVVERILHKKYGPIIRIAPDEIVTTDTTAIPYIYPVQKPLEKTDWYKPWRPQGLNSQLDLFTQTNEKAHAAYRRIVGGVYSLSSILKNESRLDETLELFLERMGSFADSNEAFDFGLWLEMYSFDSVGVAFFGQAFGFLQDSIDYKGYIRSIHLAMPFLNVLTVTPYYMRPFLLLIAVCIPRLLRAVLAVEDIKKTAIIETKTATERALEVTGKRPDLLSQLLAIVQEKGEKVNYSHREITSDMWVAIMAGSDSTSITMRSVFYFLMKHPAKLEKARAEIDAAFGNGALSSPVQYSQLSSLPYLVATVKEALRLFSTFAVSMPRYAPSQGITLCGKHIPAGYTVGMNPAIVSHDTDVFGENALEFVPERWLQSEDRTRVMEKTILGWGAGTRTCVGKPLALTQIYKVTAEVLHRFDFEMAHDRPWKTHNASFNVQTGVECRFKRRKPITV</sequence>
<feature type="transmembrane region" description="Helical" evidence="5">
    <location>
        <begin position="16"/>
        <end position="35"/>
    </location>
</feature>
<accession>A0ABR3UQG4</accession>
<name>A0ABR3UQG4_9PLEO</name>
<gene>
    <name evidence="6" type="ORF">ACET3X_004342</name>
</gene>
<dbReference type="CDD" id="cd11060">
    <property type="entry name" value="CYP57A1-like"/>
    <property type="match status" value="1"/>
</dbReference>
<keyword evidence="4" id="KW-0560">Oxidoreductase</keyword>
<keyword evidence="5" id="KW-0812">Transmembrane</keyword>
<keyword evidence="5" id="KW-1133">Transmembrane helix</keyword>
<organism evidence="6 7">
    <name type="scientific">Alternaria dauci</name>
    <dbReference type="NCBI Taxonomy" id="48095"/>
    <lineage>
        <taxon>Eukaryota</taxon>
        <taxon>Fungi</taxon>
        <taxon>Dikarya</taxon>
        <taxon>Ascomycota</taxon>
        <taxon>Pezizomycotina</taxon>
        <taxon>Dothideomycetes</taxon>
        <taxon>Pleosporomycetidae</taxon>
        <taxon>Pleosporales</taxon>
        <taxon>Pleosporineae</taxon>
        <taxon>Pleosporaceae</taxon>
        <taxon>Alternaria</taxon>
        <taxon>Alternaria sect. Porri</taxon>
    </lineage>
</organism>
<keyword evidence="2 4" id="KW-0479">Metal-binding</keyword>
<keyword evidence="5" id="KW-0472">Membrane</keyword>
<dbReference type="PANTHER" id="PTHR24305">
    <property type="entry name" value="CYTOCHROME P450"/>
    <property type="match status" value="1"/>
</dbReference>
<dbReference type="SUPFAM" id="SSF48264">
    <property type="entry name" value="Cytochrome P450"/>
    <property type="match status" value="1"/>
</dbReference>
<dbReference type="Gene3D" id="1.10.630.10">
    <property type="entry name" value="Cytochrome P450"/>
    <property type="match status" value="1"/>
</dbReference>
<dbReference type="InterPro" id="IPR036396">
    <property type="entry name" value="Cyt_P450_sf"/>
</dbReference>
<evidence type="ECO:0000313" key="7">
    <source>
        <dbReference type="Proteomes" id="UP001578633"/>
    </source>
</evidence>
<dbReference type="Pfam" id="PF00067">
    <property type="entry name" value="p450"/>
    <property type="match status" value="1"/>
</dbReference>
<dbReference type="PANTHER" id="PTHR24305:SF229">
    <property type="entry name" value="P450, PUTATIVE (EUROFUNG)-RELATED"/>
    <property type="match status" value="1"/>
</dbReference>
<dbReference type="PRINTS" id="PR00463">
    <property type="entry name" value="EP450I"/>
</dbReference>
<protein>
    <recommendedName>
        <fullName evidence="8">Cytochrome P450</fullName>
    </recommendedName>
</protein>
<evidence type="ECO:0000256" key="1">
    <source>
        <dbReference type="ARBA" id="ARBA00001971"/>
    </source>
</evidence>
<dbReference type="InterPro" id="IPR002401">
    <property type="entry name" value="Cyt_P450_E_grp-I"/>
</dbReference>
<dbReference type="PROSITE" id="PS00086">
    <property type="entry name" value="CYTOCHROME_P450"/>
    <property type="match status" value="1"/>
</dbReference>
<proteinExistence type="inferred from homology"/>
<reference evidence="6 7" key="1">
    <citation type="submission" date="2024-09" db="EMBL/GenBank/DDBJ databases">
        <title>T2T genomes of carrot and Alternaria dauci and their utility for understanding host-pathogen interaction during carrot leaf blight disease.</title>
        <authorList>
            <person name="Liu W."/>
            <person name="Xu S."/>
            <person name="Ou C."/>
            <person name="Liu X."/>
            <person name="Zhuang F."/>
            <person name="Deng X.W."/>
        </authorList>
    </citation>
    <scope>NUCLEOTIDE SEQUENCE [LARGE SCALE GENOMIC DNA]</scope>
    <source>
        <strain evidence="6 7">A2016</strain>
    </source>
</reference>
<dbReference type="InterPro" id="IPR050121">
    <property type="entry name" value="Cytochrome_P450_monoxygenase"/>
</dbReference>
<comment type="caution">
    <text evidence="6">The sequence shown here is derived from an EMBL/GenBank/DDBJ whole genome shotgun (WGS) entry which is preliminary data.</text>
</comment>
<dbReference type="InterPro" id="IPR001128">
    <property type="entry name" value="Cyt_P450"/>
</dbReference>
<keyword evidence="3 4" id="KW-0408">Iron</keyword>
<keyword evidence="4" id="KW-0349">Heme</keyword>
<evidence type="ECO:0000256" key="4">
    <source>
        <dbReference type="RuleBase" id="RU000461"/>
    </source>
</evidence>
<evidence type="ECO:0000313" key="6">
    <source>
        <dbReference type="EMBL" id="KAL1797736.1"/>
    </source>
</evidence>
<evidence type="ECO:0000256" key="5">
    <source>
        <dbReference type="SAM" id="Phobius"/>
    </source>
</evidence>
<dbReference type="GeneID" id="96084664"/>
<evidence type="ECO:0008006" key="8">
    <source>
        <dbReference type="Google" id="ProtNLM"/>
    </source>
</evidence>
<comment type="similarity">
    <text evidence="4">Belongs to the cytochrome P450 family.</text>
</comment>
<keyword evidence="4" id="KW-0503">Monooxygenase</keyword>
<evidence type="ECO:0000256" key="2">
    <source>
        <dbReference type="ARBA" id="ARBA00022723"/>
    </source>
</evidence>
<dbReference type="Proteomes" id="UP001578633">
    <property type="component" value="Chromosome 3"/>
</dbReference>
<evidence type="ECO:0000256" key="3">
    <source>
        <dbReference type="ARBA" id="ARBA00023004"/>
    </source>
</evidence>
<dbReference type="EMBL" id="JBHGVX010000003">
    <property type="protein sequence ID" value="KAL1797736.1"/>
    <property type="molecule type" value="Genomic_DNA"/>
</dbReference>
<keyword evidence="7" id="KW-1185">Reference proteome</keyword>
<comment type="cofactor">
    <cofactor evidence="1">
        <name>heme</name>
        <dbReference type="ChEBI" id="CHEBI:30413"/>
    </cofactor>
</comment>